<keyword evidence="2 12" id="KW-1003">Cell membrane</keyword>
<dbReference type="InterPro" id="IPR000715">
    <property type="entry name" value="Glycosyl_transferase_4"/>
</dbReference>
<comment type="function">
    <text evidence="12">Catalyzes the transfer of the GlcNAc-1-phosphate moiety from UDP-GlcNAc onto the carrier lipid undecaprenyl phosphate (C55-P), yielding GlcNAc-pyrophosphoryl-undecaprenyl (GlcNAc-PP-C55).</text>
</comment>
<feature type="transmembrane region" description="Helical" evidence="12">
    <location>
        <begin position="179"/>
        <end position="196"/>
    </location>
</feature>
<gene>
    <name evidence="12 13" type="primary">wecA</name>
    <name evidence="13" type="ORF">RM552_02315</name>
</gene>
<evidence type="ECO:0000256" key="11">
    <source>
        <dbReference type="ARBA" id="ARBA00023211"/>
    </source>
</evidence>
<protein>
    <recommendedName>
        <fullName evidence="12">Undecaprenyl-phosphate alpha-N-acetylglucosaminyl 1-phosphate transferase</fullName>
        <ecNumber evidence="12">2.7.8.33</ecNumber>
    </recommendedName>
    <alternativeName>
        <fullName evidence="12">UDP-GlcNAc:undecaprenyl-phosphate GlcNAc-1-phosphate transferase</fullName>
    </alternativeName>
    <alternativeName>
        <fullName evidence="12">Undecaprenyl-phosphate GlcNAc-1-phosphate transferase</fullName>
    </alternativeName>
</protein>
<keyword evidence="9 12" id="KW-1133">Transmembrane helix</keyword>
<proteinExistence type="inferred from homology"/>
<feature type="transmembrane region" description="Helical" evidence="12">
    <location>
        <begin position="95"/>
        <end position="117"/>
    </location>
</feature>
<evidence type="ECO:0000256" key="2">
    <source>
        <dbReference type="ARBA" id="ARBA00022475"/>
    </source>
</evidence>
<sequence>MIELFFVFFFSFASLFLLRKVAKVVGLVDEPTLRKRHEGVVPLVGGIAVFITVAQFLYSNPEVLPHSSLFLVLISILTIVGALDDKYDISFKIRLVVQTLLTCSMIYFTGIELTTIGDIFGFGEIKLGVLGPFITIFAVLGAINAFNMVDGIDGLLGGLSIVTFLSISIVFMIGNELDLAYLCIILVVSLIPYVLLNLGAFGRQRRVFMGDAGSMLIGFTVIWLLLISSQDSKELIVRPVTCLWLIALPLMDMMAIMYRRIKRGRSPFKPDRDHLHHICQRLGYSDSQTLILICSVASIFATIGILGEILEVPEFIMFGGFLICFISYSVALLINWPHRVSK</sequence>
<dbReference type="RefSeq" id="WP_311367180.1">
    <property type="nucleotide sequence ID" value="NZ_JAVRHX010000001.1"/>
</dbReference>
<comment type="similarity">
    <text evidence="12">Belongs to the glycosyltransferase 4 family. WecA subfamily.</text>
</comment>
<feature type="transmembrane region" description="Helical" evidence="12">
    <location>
        <begin position="64"/>
        <end position="83"/>
    </location>
</feature>
<comment type="pathway">
    <text evidence="12">Bacterial outer membrane biogenesis; LPS O-antigen biosynthesis.</text>
</comment>
<evidence type="ECO:0000313" key="14">
    <source>
        <dbReference type="Proteomes" id="UP001253545"/>
    </source>
</evidence>
<evidence type="ECO:0000256" key="12">
    <source>
        <dbReference type="HAMAP-Rule" id="MF_02030"/>
    </source>
</evidence>
<keyword evidence="10 12" id="KW-0472">Membrane</keyword>
<feature type="transmembrane region" description="Helical" evidence="12">
    <location>
        <begin position="129"/>
        <end position="147"/>
    </location>
</feature>
<keyword evidence="11 12" id="KW-0464">Manganese</keyword>
<dbReference type="PANTHER" id="PTHR22926">
    <property type="entry name" value="PHOSPHO-N-ACETYLMURAMOYL-PENTAPEPTIDE-TRANSFERASE"/>
    <property type="match status" value="1"/>
</dbReference>
<feature type="transmembrane region" description="Helical" evidence="12">
    <location>
        <begin position="208"/>
        <end position="229"/>
    </location>
</feature>
<dbReference type="HAMAP" id="MF_02030">
    <property type="entry name" value="WecA_Gammaproteo"/>
    <property type="match status" value="1"/>
</dbReference>
<keyword evidence="5 12" id="KW-0808">Transferase</keyword>
<evidence type="ECO:0000256" key="9">
    <source>
        <dbReference type="ARBA" id="ARBA00022989"/>
    </source>
</evidence>
<keyword evidence="3 12" id="KW-0997">Cell inner membrane</keyword>
<comment type="caution">
    <text evidence="13">The sequence shown here is derived from an EMBL/GenBank/DDBJ whole genome shotgun (WGS) entry which is preliminary data.</text>
</comment>
<dbReference type="Proteomes" id="UP001253545">
    <property type="component" value="Unassembled WGS sequence"/>
</dbReference>
<keyword evidence="6 12" id="KW-0812">Transmembrane</keyword>
<feature type="transmembrane region" description="Helical" evidence="12">
    <location>
        <begin position="154"/>
        <end position="173"/>
    </location>
</feature>
<comment type="cofactor">
    <cofactor evidence="12">
        <name>Mn(2+)</name>
        <dbReference type="ChEBI" id="CHEBI:29035"/>
    </cofactor>
</comment>
<evidence type="ECO:0000256" key="4">
    <source>
        <dbReference type="ARBA" id="ARBA00022676"/>
    </source>
</evidence>
<evidence type="ECO:0000256" key="7">
    <source>
        <dbReference type="ARBA" id="ARBA00022842"/>
    </source>
</evidence>
<reference evidence="13 14" key="1">
    <citation type="submission" date="2023-09" db="EMBL/GenBank/DDBJ databases">
        <authorList>
            <person name="Rey-Velasco X."/>
        </authorList>
    </citation>
    <scope>NUCLEOTIDE SEQUENCE [LARGE SCALE GENOMIC DNA]</scope>
    <source>
        <strain evidence="13 14">P117</strain>
    </source>
</reference>
<feature type="transmembrane region" description="Helical" evidence="12">
    <location>
        <begin position="315"/>
        <end position="336"/>
    </location>
</feature>
<dbReference type="CDD" id="cd06853">
    <property type="entry name" value="GT_WecA_like"/>
    <property type="match status" value="1"/>
</dbReference>
<keyword evidence="8 12" id="KW-0448">Lipopolysaccharide biosynthesis</keyword>
<accession>A0ABU2ZMN8</accession>
<dbReference type="EC" id="2.7.8.33" evidence="12"/>
<name>A0ABU2ZMN8_9ALTE</name>
<organism evidence="13 14">
    <name type="scientific">Glaciecola petra</name>
    <dbReference type="NCBI Taxonomy" id="3075602"/>
    <lineage>
        <taxon>Bacteria</taxon>
        <taxon>Pseudomonadati</taxon>
        <taxon>Pseudomonadota</taxon>
        <taxon>Gammaproteobacteria</taxon>
        <taxon>Alteromonadales</taxon>
        <taxon>Alteromonadaceae</taxon>
        <taxon>Glaciecola</taxon>
    </lineage>
</organism>
<feature type="transmembrane region" description="Helical" evidence="12">
    <location>
        <begin position="290"/>
        <end position="309"/>
    </location>
</feature>
<comment type="subcellular location">
    <subcellularLocation>
        <location evidence="12">Cell inner membrane</location>
        <topology evidence="12">Multi-pass membrane protein</topology>
    </subcellularLocation>
    <subcellularLocation>
        <location evidence="1">Cell membrane</location>
        <topology evidence="1">Multi-pass membrane protein</topology>
    </subcellularLocation>
</comment>
<evidence type="ECO:0000256" key="3">
    <source>
        <dbReference type="ARBA" id="ARBA00022519"/>
    </source>
</evidence>
<feature type="transmembrane region" description="Helical" evidence="12">
    <location>
        <begin position="6"/>
        <end position="28"/>
    </location>
</feature>
<keyword evidence="4 12" id="KW-0328">Glycosyltransferase</keyword>
<comment type="cofactor">
    <cofactor evidence="12">
        <name>Mg(2+)</name>
        <dbReference type="ChEBI" id="CHEBI:18420"/>
    </cofactor>
</comment>
<dbReference type="Pfam" id="PF00953">
    <property type="entry name" value="Glycos_transf_4"/>
    <property type="match status" value="1"/>
</dbReference>
<dbReference type="NCBIfam" id="TIGR02380">
    <property type="entry name" value="ECA_wecA"/>
    <property type="match status" value="1"/>
</dbReference>
<evidence type="ECO:0000256" key="1">
    <source>
        <dbReference type="ARBA" id="ARBA00004651"/>
    </source>
</evidence>
<evidence type="ECO:0000256" key="5">
    <source>
        <dbReference type="ARBA" id="ARBA00022679"/>
    </source>
</evidence>
<evidence type="ECO:0000256" key="6">
    <source>
        <dbReference type="ARBA" id="ARBA00022692"/>
    </source>
</evidence>
<evidence type="ECO:0000256" key="8">
    <source>
        <dbReference type="ARBA" id="ARBA00022985"/>
    </source>
</evidence>
<dbReference type="EMBL" id="JAVRHX010000001">
    <property type="protein sequence ID" value="MDT0593676.1"/>
    <property type="molecule type" value="Genomic_DNA"/>
</dbReference>
<evidence type="ECO:0000313" key="13">
    <source>
        <dbReference type="EMBL" id="MDT0593676.1"/>
    </source>
</evidence>
<comment type="catalytic activity">
    <reaction evidence="12">
        <text>di-trans,octa-cis-undecaprenyl phosphate + UDP-N-acetyl-alpha-D-glucosamine = N-acetyl-alpha-D-glucosaminyl-di-trans,octa-cis-undecaprenyl diphosphate + UMP</text>
        <dbReference type="Rhea" id="RHEA:28090"/>
        <dbReference type="ChEBI" id="CHEBI:57705"/>
        <dbReference type="ChEBI" id="CHEBI:57865"/>
        <dbReference type="ChEBI" id="CHEBI:60392"/>
        <dbReference type="ChEBI" id="CHEBI:62959"/>
        <dbReference type="EC" id="2.7.8.33"/>
    </reaction>
</comment>
<dbReference type="InterPro" id="IPR012750">
    <property type="entry name" value="ECA_WecA-rel"/>
</dbReference>
<keyword evidence="14" id="KW-1185">Reference proteome</keyword>
<feature type="transmembrane region" description="Helical" evidence="12">
    <location>
        <begin position="235"/>
        <end position="258"/>
    </location>
</feature>
<evidence type="ECO:0000256" key="10">
    <source>
        <dbReference type="ARBA" id="ARBA00023136"/>
    </source>
</evidence>
<keyword evidence="7 12" id="KW-0460">Magnesium</keyword>
<dbReference type="PANTHER" id="PTHR22926:SF3">
    <property type="entry name" value="UNDECAPRENYL-PHOSPHATE ALPHA-N-ACETYLGLUCOSAMINYL 1-PHOSPHATE TRANSFERASE"/>
    <property type="match status" value="1"/>
</dbReference>
<feature type="transmembrane region" description="Helical" evidence="12">
    <location>
        <begin position="40"/>
        <end position="58"/>
    </location>
</feature>